<dbReference type="CDD" id="cd01672">
    <property type="entry name" value="TMPK"/>
    <property type="match status" value="1"/>
</dbReference>
<keyword evidence="15" id="KW-1185">Reference proteome</keyword>
<dbReference type="EC" id="2.7.4.9" evidence="2 12"/>
<dbReference type="GO" id="GO:0005829">
    <property type="term" value="C:cytosol"/>
    <property type="evidence" value="ECO:0007669"/>
    <property type="project" value="TreeGrafter"/>
</dbReference>
<dbReference type="InterPro" id="IPR018094">
    <property type="entry name" value="Thymidylate_kinase"/>
</dbReference>
<dbReference type="Pfam" id="PF02223">
    <property type="entry name" value="Thymidylate_kin"/>
    <property type="match status" value="1"/>
</dbReference>
<dbReference type="GO" id="GO:0006227">
    <property type="term" value="P:dUDP biosynthetic process"/>
    <property type="evidence" value="ECO:0007669"/>
    <property type="project" value="TreeGrafter"/>
</dbReference>
<dbReference type="SUPFAM" id="SSF52540">
    <property type="entry name" value="P-loop containing nucleoside triphosphate hydrolases"/>
    <property type="match status" value="1"/>
</dbReference>
<dbReference type="HAMAP" id="MF_00165">
    <property type="entry name" value="Thymidylate_kinase"/>
    <property type="match status" value="1"/>
</dbReference>
<dbReference type="EMBL" id="QUQO01000001">
    <property type="protein sequence ID" value="RFB04060.1"/>
    <property type="molecule type" value="Genomic_DNA"/>
</dbReference>
<evidence type="ECO:0000256" key="3">
    <source>
        <dbReference type="ARBA" id="ARBA00017144"/>
    </source>
</evidence>
<dbReference type="OrthoDB" id="9774907at2"/>
<organism evidence="14 15">
    <name type="scientific">Parvularcula marina</name>
    <dbReference type="NCBI Taxonomy" id="2292771"/>
    <lineage>
        <taxon>Bacteria</taxon>
        <taxon>Pseudomonadati</taxon>
        <taxon>Pseudomonadota</taxon>
        <taxon>Alphaproteobacteria</taxon>
        <taxon>Parvularculales</taxon>
        <taxon>Parvularculaceae</taxon>
        <taxon>Parvularcula</taxon>
    </lineage>
</organism>
<dbReference type="AlphaFoldDB" id="A0A371RF56"/>
<dbReference type="InParanoid" id="A0A371RF56"/>
<feature type="domain" description="Thymidylate kinase-like" evidence="13">
    <location>
        <begin position="8"/>
        <end position="193"/>
    </location>
</feature>
<gene>
    <name evidence="12 14" type="primary">tmk</name>
    <name evidence="14" type="ORF">DX908_01430</name>
</gene>
<evidence type="ECO:0000256" key="8">
    <source>
        <dbReference type="ARBA" id="ARBA00022840"/>
    </source>
</evidence>
<comment type="similarity">
    <text evidence="1 12">Belongs to the thymidylate kinase family.</text>
</comment>
<keyword evidence="4 12" id="KW-0808">Transferase</keyword>
<name>A0A371RF56_9PROT</name>
<evidence type="ECO:0000259" key="13">
    <source>
        <dbReference type="Pfam" id="PF02223"/>
    </source>
</evidence>
<dbReference type="PANTHER" id="PTHR10344:SF4">
    <property type="entry name" value="UMP-CMP KINASE 2, MITOCHONDRIAL"/>
    <property type="match status" value="1"/>
</dbReference>
<keyword evidence="8 12" id="KW-0067">ATP-binding</keyword>
<dbReference type="FunFam" id="3.40.50.300:FF:000225">
    <property type="entry name" value="Thymidylate kinase"/>
    <property type="match status" value="1"/>
</dbReference>
<keyword evidence="7 12" id="KW-0418">Kinase</keyword>
<dbReference type="RefSeq" id="WP_116390688.1">
    <property type="nucleotide sequence ID" value="NZ_QUQO01000001.1"/>
</dbReference>
<dbReference type="Proteomes" id="UP000264589">
    <property type="component" value="Unassembled WGS sequence"/>
</dbReference>
<dbReference type="GO" id="GO:0005524">
    <property type="term" value="F:ATP binding"/>
    <property type="evidence" value="ECO:0007669"/>
    <property type="project" value="UniProtKB-UniRule"/>
</dbReference>
<comment type="caution">
    <text evidence="14">The sequence shown here is derived from an EMBL/GenBank/DDBJ whole genome shotgun (WGS) entry which is preliminary data.</text>
</comment>
<accession>A0A371RF56</accession>
<dbReference type="GO" id="GO:0006235">
    <property type="term" value="P:dTTP biosynthetic process"/>
    <property type="evidence" value="ECO:0007669"/>
    <property type="project" value="UniProtKB-UniRule"/>
</dbReference>
<evidence type="ECO:0000313" key="15">
    <source>
        <dbReference type="Proteomes" id="UP000264589"/>
    </source>
</evidence>
<evidence type="ECO:0000256" key="1">
    <source>
        <dbReference type="ARBA" id="ARBA00009776"/>
    </source>
</evidence>
<evidence type="ECO:0000256" key="12">
    <source>
        <dbReference type="HAMAP-Rule" id="MF_00165"/>
    </source>
</evidence>
<evidence type="ECO:0000256" key="7">
    <source>
        <dbReference type="ARBA" id="ARBA00022777"/>
    </source>
</evidence>
<dbReference type="PROSITE" id="PS01331">
    <property type="entry name" value="THYMIDYLATE_KINASE"/>
    <property type="match status" value="1"/>
</dbReference>
<comment type="catalytic activity">
    <reaction evidence="10 12">
        <text>dTMP + ATP = dTDP + ADP</text>
        <dbReference type="Rhea" id="RHEA:13517"/>
        <dbReference type="ChEBI" id="CHEBI:30616"/>
        <dbReference type="ChEBI" id="CHEBI:58369"/>
        <dbReference type="ChEBI" id="CHEBI:63528"/>
        <dbReference type="ChEBI" id="CHEBI:456216"/>
        <dbReference type="EC" id="2.7.4.9"/>
    </reaction>
</comment>
<sequence>MTGLFITFEGPEGAGKTTQVTRLAERLGGLGHDVVVTREPGGTKGGEAIRTALLDPQADWSPLAELLMMNAARDVHLREVVLPALAAGKTVISDRFCDSTRAYQGGGGGMDQDFLMQVEKAVCTRMPDLTFIFDLPVAAGLSRADGRGARDRFEQKGDAYHEAVRAAFQKIADQETRAEQIFAGGDIEDVEKAVWAVLEERLPDLTKAAP</sequence>
<dbReference type="Gene3D" id="3.40.50.300">
    <property type="entry name" value="P-loop containing nucleotide triphosphate hydrolases"/>
    <property type="match status" value="1"/>
</dbReference>
<evidence type="ECO:0000256" key="4">
    <source>
        <dbReference type="ARBA" id="ARBA00022679"/>
    </source>
</evidence>
<dbReference type="InterPro" id="IPR039430">
    <property type="entry name" value="Thymidylate_kin-like_dom"/>
</dbReference>
<keyword evidence="6 12" id="KW-0547">Nucleotide-binding</keyword>
<feature type="binding site" evidence="12">
    <location>
        <begin position="10"/>
        <end position="17"/>
    </location>
    <ligand>
        <name>ATP</name>
        <dbReference type="ChEBI" id="CHEBI:30616"/>
    </ligand>
</feature>
<proteinExistence type="inferred from homology"/>
<dbReference type="InterPro" id="IPR027417">
    <property type="entry name" value="P-loop_NTPase"/>
</dbReference>
<protein>
    <recommendedName>
        <fullName evidence="3 12">Thymidylate kinase</fullName>
        <ecNumber evidence="2 12">2.7.4.9</ecNumber>
    </recommendedName>
    <alternativeName>
        <fullName evidence="9 12">dTMP kinase</fullName>
    </alternativeName>
</protein>
<reference evidence="14 15" key="1">
    <citation type="submission" date="2018-08" db="EMBL/GenBank/DDBJ databases">
        <title>Parvularcula sp. SM1705, isolated from surface water of the South Sea China.</title>
        <authorList>
            <person name="Sun L."/>
        </authorList>
    </citation>
    <scope>NUCLEOTIDE SEQUENCE [LARGE SCALE GENOMIC DNA]</scope>
    <source>
        <strain evidence="14 15">SM1705</strain>
    </source>
</reference>
<keyword evidence="5 12" id="KW-0545">Nucleotide biosynthesis</keyword>
<comment type="function">
    <text evidence="11 12">Phosphorylation of dTMP to form dTDP in both de novo and salvage pathways of dTTP synthesis.</text>
</comment>
<dbReference type="InterPro" id="IPR018095">
    <property type="entry name" value="Thymidylate_kin_CS"/>
</dbReference>
<evidence type="ECO:0000256" key="2">
    <source>
        <dbReference type="ARBA" id="ARBA00012980"/>
    </source>
</evidence>
<dbReference type="FunCoup" id="A0A371RF56">
    <property type="interactions" value="509"/>
</dbReference>
<dbReference type="GO" id="GO:0006233">
    <property type="term" value="P:dTDP biosynthetic process"/>
    <property type="evidence" value="ECO:0007669"/>
    <property type="project" value="InterPro"/>
</dbReference>
<dbReference type="PANTHER" id="PTHR10344">
    <property type="entry name" value="THYMIDYLATE KINASE"/>
    <property type="match status" value="1"/>
</dbReference>
<dbReference type="NCBIfam" id="TIGR00041">
    <property type="entry name" value="DTMP_kinase"/>
    <property type="match status" value="1"/>
</dbReference>
<evidence type="ECO:0000256" key="11">
    <source>
        <dbReference type="ARBA" id="ARBA00057735"/>
    </source>
</evidence>
<evidence type="ECO:0000256" key="6">
    <source>
        <dbReference type="ARBA" id="ARBA00022741"/>
    </source>
</evidence>
<dbReference type="GO" id="GO:0004798">
    <property type="term" value="F:dTMP kinase activity"/>
    <property type="evidence" value="ECO:0007669"/>
    <property type="project" value="UniProtKB-UniRule"/>
</dbReference>
<evidence type="ECO:0000256" key="9">
    <source>
        <dbReference type="ARBA" id="ARBA00029962"/>
    </source>
</evidence>
<evidence type="ECO:0000256" key="10">
    <source>
        <dbReference type="ARBA" id="ARBA00048743"/>
    </source>
</evidence>
<evidence type="ECO:0000313" key="14">
    <source>
        <dbReference type="EMBL" id="RFB04060.1"/>
    </source>
</evidence>
<evidence type="ECO:0000256" key="5">
    <source>
        <dbReference type="ARBA" id="ARBA00022727"/>
    </source>
</evidence>